<evidence type="ECO:0000313" key="11">
    <source>
        <dbReference type="Proteomes" id="UP000182412"/>
    </source>
</evidence>
<dbReference type="SUPFAM" id="SSF52172">
    <property type="entry name" value="CheY-like"/>
    <property type="match status" value="1"/>
</dbReference>
<dbReference type="Gene3D" id="3.40.50.2300">
    <property type="match status" value="1"/>
</dbReference>
<evidence type="ECO:0000259" key="8">
    <source>
        <dbReference type="PROSITE" id="PS50110"/>
    </source>
</evidence>
<evidence type="ECO:0000259" key="9">
    <source>
        <dbReference type="PROSITE" id="PS51755"/>
    </source>
</evidence>
<dbReference type="FunFam" id="3.40.50.2300:FF:000001">
    <property type="entry name" value="DNA-binding response regulator PhoB"/>
    <property type="match status" value="1"/>
</dbReference>
<gene>
    <name evidence="10" type="ORF">SAMN05216366_10382</name>
</gene>
<proteinExistence type="predicted"/>
<dbReference type="OrthoDB" id="25887at2"/>
<dbReference type="InterPro" id="IPR036388">
    <property type="entry name" value="WH-like_DNA-bd_sf"/>
</dbReference>
<dbReference type="RefSeq" id="WP_074571288.1">
    <property type="nucleotide sequence ID" value="NZ_FNJQ01000003.1"/>
</dbReference>
<evidence type="ECO:0000256" key="7">
    <source>
        <dbReference type="PROSITE-ProRule" id="PRU01091"/>
    </source>
</evidence>
<dbReference type="SMART" id="SM00862">
    <property type="entry name" value="Trans_reg_C"/>
    <property type="match status" value="1"/>
</dbReference>
<dbReference type="GO" id="GO:0032993">
    <property type="term" value="C:protein-DNA complex"/>
    <property type="evidence" value="ECO:0007669"/>
    <property type="project" value="TreeGrafter"/>
</dbReference>
<dbReference type="Pfam" id="PF00486">
    <property type="entry name" value="Trans_reg_C"/>
    <property type="match status" value="1"/>
</dbReference>
<dbReference type="GO" id="GO:0006355">
    <property type="term" value="P:regulation of DNA-templated transcription"/>
    <property type="evidence" value="ECO:0007669"/>
    <property type="project" value="InterPro"/>
</dbReference>
<dbReference type="CDD" id="cd00383">
    <property type="entry name" value="trans_reg_C"/>
    <property type="match status" value="1"/>
</dbReference>
<sequence length="230" mass="25923">MTRLLIADDNAAIRDILEIAATAAGFETVLAVDGEDAWQKFAHEDIDLILLDVMLPKMDGFTLCRKIRQESAVPIIMITARGDDYDRIMGLDLGADDYVVKPFSTAEVMARVKAVLRRWQKDASDKDLIACGNLRLHEKQGQAQVDGSPLSLTHKEYDLLHLFLTHPQQIFSREHLLDLLWGYDYSGDTRTVDTHIRRLRAKLDKAGVQGGSIATVWGRGYRWENEDGQS</sequence>
<dbReference type="Pfam" id="PF00072">
    <property type="entry name" value="Response_reg"/>
    <property type="match status" value="1"/>
</dbReference>
<dbReference type="Gene3D" id="1.10.10.10">
    <property type="entry name" value="Winged helix-like DNA-binding domain superfamily/Winged helix DNA-binding domain"/>
    <property type="match status" value="1"/>
</dbReference>
<dbReference type="PROSITE" id="PS51755">
    <property type="entry name" value="OMPR_PHOB"/>
    <property type="match status" value="1"/>
</dbReference>
<evidence type="ECO:0000256" key="2">
    <source>
        <dbReference type="ARBA" id="ARBA00023012"/>
    </source>
</evidence>
<dbReference type="InterPro" id="IPR001867">
    <property type="entry name" value="OmpR/PhoB-type_DNA-bd"/>
</dbReference>
<dbReference type="FunFam" id="1.10.10.10:FF:000018">
    <property type="entry name" value="DNA-binding response regulator ResD"/>
    <property type="match status" value="1"/>
</dbReference>
<protein>
    <submittedName>
        <fullName evidence="10">Two component transcriptional regulator, winged helix family</fullName>
    </submittedName>
</protein>
<keyword evidence="2" id="KW-0902">Two-component regulatory system</keyword>
<dbReference type="EMBL" id="FNJQ01000003">
    <property type="protein sequence ID" value="SDO92106.1"/>
    <property type="molecule type" value="Genomic_DNA"/>
</dbReference>
<dbReference type="Gene3D" id="6.10.250.690">
    <property type="match status" value="1"/>
</dbReference>
<dbReference type="Proteomes" id="UP000182412">
    <property type="component" value="Unassembled WGS sequence"/>
</dbReference>
<accession>A0A1H0NHN3</accession>
<dbReference type="GO" id="GO:0000156">
    <property type="term" value="F:phosphorelay response regulator activity"/>
    <property type="evidence" value="ECO:0007669"/>
    <property type="project" value="TreeGrafter"/>
</dbReference>
<evidence type="ECO:0000256" key="6">
    <source>
        <dbReference type="PROSITE-ProRule" id="PRU00169"/>
    </source>
</evidence>
<keyword evidence="3" id="KW-0805">Transcription regulation</keyword>
<organism evidence="10 11">
    <name type="scientific">Selenomonas ruminantium</name>
    <dbReference type="NCBI Taxonomy" id="971"/>
    <lineage>
        <taxon>Bacteria</taxon>
        <taxon>Bacillati</taxon>
        <taxon>Bacillota</taxon>
        <taxon>Negativicutes</taxon>
        <taxon>Selenomonadales</taxon>
        <taxon>Selenomonadaceae</taxon>
        <taxon>Selenomonas</taxon>
    </lineage>
</organism>
<feature type="modified residue" description="4-aspartylphosphate" evidence="6">
    <location>
        <position position="52"/>
    </location>
</feature>
<dbReference type="PANTHER" id="PTHR48111:SF40">
    <property type="entry name" value="PHOSPHATE REGULON TRANSCRIPTIONAL REGULATORY PROTEIN PHOB"/>
    <property type="match status" value="1"/>
</dbReference>
<dbReference type="SMART" id="SM00448">
    <property type="entry name" value="REC"/>
    <property type="match status" value="1"/>
</dbReference>
<dbReference type="InterPro" id="IPR039420">
    <property type="entry name" value="WalR-like"/>
</dbReference>
<keyword evidence="5" id="KW-0804">Transcription</keyword>
<feature type="DNA-binding region" description="OmpR/PhoB-type" evidence="7">
    <location>
        <begin position="126"/>
        <end position="225"/>
    </location>
</feature>
<feature type="domain" description="Response regulatory" evidence="8">
    <location>
        <begin position="3"/>
        <end position="116"/>
    </location>
</feature>
<evidence type="ECO:0000256" key="1">
    <source>
        <dbReference type="ARBA" id="ARBA00022553"/>
    </source>
</evidence>
<feature type="domain" description="OmpR/PhoB-type" evidence="9">
    <location>
        <begin position="126"/>
        <end position="225"/>
    </location>
</feature>
<dbReference type="GO" id="GO:0000976">
    <property type="term" value="F:transcription cis-regulatory region binding"/>
    <property type="evidence" value="ECO:0007669"/>
    <property type="project" value="TreeGrafter"/>
</dbReference>
<dbReference type="PROSITE" id="PS50110">
    <property type="entry name" value="RESPONSE_REGULATORY"/>
    <property type="match status" value="1"/>
</dbReference>
<dbReference type="AlphaFoldDB" id="A0A1H0NHN3"/>
<evidence type="ECO:0000256" key="3">
    <source>
        <dbReference type="ARBA" id="ARBA00023015"/>
    </source>
</evidence>
<dbReference type="InterPro" id="IPR011006">
    <property type="entry name" value="CheY-like_superfamily"/>
</dbReference>
<evidence type="ECO:0000313" key="10">
    <source>
        <dbReference type="EMBL" id="SDO92106.1"/>
    </source>
</evidence>
<dbReference type="GO" id="GO:0005829">
    <property type="term" value="C:cytosol"/>
    <property type="evidence" value="ECO:0007669"/>
    <property type="project" value="TreeGrafter"/>
</dbReference>
<name>A0A1H0NHN3_SELRU</name>
<reference evidence="10 11" key="1">
    <citation type="submission" date="2016-10" db="EMBL/GenBank/DDBJ databases">
        <authorList>
            <person name="de Groot N.N."/>
        </authorList>
    </citation>
    <scope>NUCLEOTIDE SEQUENCE [LARGE SCALE GENOMIC DNA]</scope>
    <source>
        <strain evidence="10 11">S137</strain>
    </source>
</reference>
<keyword evidence="1 6" id="KW-0597">Phosphoprotein</keyword>
<evidence type="ECO:0000256" key="4">
    <source>
        <dbReference type="ARBA" id="ARBA00023125"/>
    </source>
</evidence>
<keyword evidence="4 7" id="KW-0238">DNA-binding</keyword>
<dbReference type="PANTHER" id="PTHR48111">
    <property type="entry name" value="REGULATOR OF RPOS"/>
    <property type="match status" value="1"/>
</dbReference>
<evidence type="ECO:0000256" key="5">
    <source>
        <dbReference type="ARBA" id="ARBA00023163"/>
    </source>
</evidence>
<dbReference type="InterPro" id="IPR001789">
    <property type="entry name" value="Sig_transdc_resp-reg_receiver"/>
</dbReference>